<comment type="caution">
    <text evidence="1">The sequence shown here is derived from an EMBL/GenBank/DDBJ whole genome shotgun (WGS) entry which is preliminary data.</text>
</comment>
<name>A0A2T3KLC6_9GAMM</name>
<dbReference type="EMBL" id="PYNF01000003">
    <property type="protein sequence ID" value="PSV00491.1"/>
    <property type="molecule type" value="Genomic_DNA"/>
</dbReference>
<dbReference type="AlphaFoldDB" id="A0A2T3KLC6"/>
<gene>
    <name evidence="1" type="ORF">C9J27_04985</name>
</gene>
<evidence type="ECO:0000313" key="2">
    <source>
        <dbReference type="Proteomes" id="UP000241426"/>
    </source>
</evidence>
<accession>A0A2T3KLC6</accession>
<dbReference type="Proteomes" id="UP000241426">
    <property type="component" value="Unassembled WGS sequence"/>
</dbReference>
<dbReference type="RefSeq" id="WP_107289121.1">
    <property type="nucleotide sequence ID" value="NZ_PYNF01000003.1"/>
</dbReference>
<proteinExistence type="predicted"/>
<reference evidence="1 2" key="1">
    <citation type="submission" date="2018-01" db="EMBL/GenBank/DDBJ databases">
        <title>Whole genome sequencing of Histamine producing bacteria.</title>
        <authorList>
            <person name="Butler K."/>
        </authorList>
    </citation>
    <scope>NUCLEOTIDE SEQUENCE [LARGE SCALE GENOMIC DNA]</scope>
    <source>
        <strain evidence="1 2">FS-7.2</strain>
    </source>
</reference>
<sequence length="242" mass="27191">MSNSISATNAMTVINTNRCHAQAVIKKCLKIGCGASHADQIGAAFLGYKNYNTLKGLAAKDSYAFDANLGSLEHPMTVTVVIGDFVSFENAEKKAEEIISACQLPKLEWRMLVNGTPNGYYTSKEQLNRQPINFNIDECGEYSIEYTINDLLINDNAFDVVDYRIECRSDLIDRIHSMLGEAKDSDRWLMKEDIKYLDSLSDEYLLSSLSTNEYIAHSDNHKAFNEKCQEIIDATVKMDAQQ</sequence>
<organism evidence="1 2">
    <name type="scientific">Photobacterium kishitanii</name>
    <dbReference type="NCBI Taxonomy" id="318456"/>
    <lineage>
        <taxon>Bacteria</taxon>
        <taxon>Pseudomonadati</taxon>
        <taxon>Pseudomonadota</taxon>
        <taxon>Gammaproteobacteria</taxon>
        <taxon>Vibrionales</taxon>
        <taxon>Vibrionaceae</taxon>
        <taxon>Photobacterium</taxon>
    </lineage>
</organism>
<protein>
    <submittedName>
        <fullName evidence="1">Uncharacterized protein</fullName>
    </submittedName>
</protein>
<evidence type="ECO:0000313" key="1">
    <source>
        <dbReference type="EMBL" id="PSV00491.1"/>
    </source>
</evidence>